<dbReference type="EMBL" id="JADBEF010000001">
    <property type="protein sequence ID" value="MBE1559137.1"/>
    <property type="molecule type" value="Genomic_DNA"/>
</dbReference>
<dbReference type="SUPFAM" id="SSF56349">
    <property type="entry name" value="DNA breaking-rejoining enzymes"/>
    <property type="match status" value="1"/>
</dbReference>
<dbReference type="InterPro" id="IPR010998">
    <property type="entry name" value="Integrase_recombinase_N"/>
</dbReference>
<dbReference type="Pfam" id="PF02899">
    <property type="entry name" value="Phage_int_SAM_1"/>
    <property type="match status" value="1"/>
</dbReference>
<dbReference type="InterPro" id="IPR011010">
    <property type="entry name" value="DNA_brk_join_enz"/>
</dbReference>
<feature type="region of interest" description="Disordered" evidence="5">
    <location>
        <begin position="335"/>
        <end position="354"/>
    </location>
</feature>
<dbReference type="PROSITE" id="PS51898">
    <property type="entry name" value="TYR_RECOMBINASE"/>
    <property type="match status" value="1"/>
</dbReference>
<accession>A0ABR9KC60</accession>
<dbReference type="InterPro" id="IPR002104">
    <property type="entry name" value="Integrase_catalytic"/>
</dbReference>
<evidence type="ECO:0000256" key="1">
    <source>
        <dbReference type="ARBA" id="ARBA00022908"/>
    </source>
</evidence>
<dbReference type="Pfam" id="PF00589">
    <property type="entry name" value="Phage_integrase"/>
    <property type="match status" value="1"/>
</dbReference>
<dbReference type="PROSITE" id="PS51900">
    <property type="entry name" value="CB"/>
    <property type="match status" value="1"/>
</dbReference>
<gene>
    <name evidence="8" type="ORF">H4W81_001916</name>
</gene>
<dbReference type="RefSeq" id="WP_192774455.1">
    <property type="nucleotide sequence ID" value="NZ_BAAASY010000001.1"/>
</dbReference>
<sequence>MTELDVRGGEQITLRGTAPAQNEFELADLMRAIGLDPLMVAATEGWLAGEKRTSAATRRGYSMDLSWWLVYCASRGLDPADVHPLEAGRYMAALREHGLSPATRARRKSAASSWYAYILRAGAVVRDPFAGMESPSVTQESKTRGLSKAQLDRMLAWAHQDAEKRRSAYEGRRGSFSRARDGARTYALLCLMVVTGCRVGGVIGAQLSGLGQDREHPVVDLPVTGQTGKTRRFPLPAYAAAALNAYLEFRGDDDGPLFRTDAGKPMAQSAIFRQIRWVGGKAKVPHAVQLSPRSLRHAVATYRPGTPGAQPHRVQEPLGHADPRTAMEPQLRAMATDSVDPHKGPTNAYSILNP</sequence>
<dbReference type="InterPro" id="IPR050090">
    <property type="entry name" value="Tyrosine_recombinase_XerCD"/>
</dbReference>
<evidence type="ECO:0000259" key="7">
    <source>
        <dbReference type="PROSITE" id="PS51900"/>
    </source>
</evidence>
<dbReference type="Gene3D" id="1.10.443.10">
    <property type="entry name" value="Intergrase catalytic core"/>
    <property type="match status" value="1"/>
</dbReference>
<evidence type="ECO:0000256" key="4">
    <source>
        <dbReference type="PROSITE-ProRule" id="PRU01248"/>
    </source>
</evidence>
<evidence type="ECO:0000256" key="3">
    <source>
        <dbReference type="ARBA" id="ARBA00023172"/>
    </source>
</evidence>
<keyword evidence="2 4" id="KW-0238">DNA-binding</keyword>
<reference evidence="8 9" key="1">
    <citation type="submission" date="2020-10" db="EMBL/GenBank/DDBJ databases">
        <title>Sequencing the genomes of 1000 actinobacteria strains.</title>
        <authorList>
            <person name="Klenk H.-P."/>
        </authorList>
    </citation>
    <scope>NUCLEOTIDE SEQUENCE [LARGE SCALE GENOMIC DNA]</scope>
    <source>
        <strain evidence="8 9">DSM 43748</strain>
    </source>
</reference>
<keyword evidence="9" id="KW-1185">Reference proteome</keyword>
<evidence type="ECO:0000313" key="8">
    <source>
        <dbReference type="EMBL" id="MBE1559137.1"/>
    </source>
</evidence>
<evidence type="ECO:0000256" key="2">
    <source>
        <dbReference type="ARBA" id="ARBA00023125"/>
    </source>
</evidence>
<evidence type="ECO:0000256" key="5">
    <source>
        <dbReference type="SAM" id="MobiDB-lite"/>
    </source>
</evidence>
<feature type="domain" description="Core-binding (CB)" evidence="7">
    <location>
        <begin position="37"/>
        <end position="119"/>
    </location>
</feature>
<dbReference type="PANTHER" id="PTHR30349">
    <property type="entry name" value="PHAGE INTEGRASE-RELATED"/>
    <property type="match status" value="1"/>
</dbReference>
<dbReference type="InterPro" id="IPR044068">
    <property type="entry name" value="CB"/>
</dbReference>
<keyword evidence="1" id="KW-0229">DNA integration</keyword>
<dbReference type="InterPro" id="IPR013762">
    <property type="entry name" value="Integrase-like_cat_sf"/>
</dbReference>
<evidence type="ECO:0000259" key="6">
    <source>
        <dbReference type="PROSITE" id="PS51898"/>
    </source>
</evidence>
<dbReference type="InterPro" id="IPR004107">
    <property type="entry name" value="Integrase_SAM-like_N"/>
</dbReference>
<organism evidence="8 9">
    <name type="scientific">Nonomuraea africana</name>
    <dbReference type="NCBI Taxonomy" id="46171"/>
    <lineage>
        <taxon>Bacteria</taxon>
        <taxon>Bacillati</taxon>
        <taxon>Actinomycetota</taxon>
        <taxon>Actinomycetes</taxon>
        <taxon>Streptosporangiales</taxon>
        <taxon>Streptosporangiaceae</taxon>
        <taxon>Nonomuraea</taxon>
    </lineage>
</organism>
<dbReference type="PANTHER" id="PTHR30349:SF81">
    <property type="entry name" value="TYROSINE RECOMBINASE XERC"/>
    <property type="match status" value="1"/>
</dbReference>
<evidence type="ECO:0000313" key="9">
    <source>
        <dbReference type="Proteomes" id="UP000661607"/>
    </source>
</evidence>
<dbReference type="CDD" id="cd00397">
    <property type="entry name" value="DNA_BRE_C"/>
    <property type="match status" value="1"/>
</dbReference>
<proteinExistence type="predicted"/>
<dbReference type="Proteomes" id="UP000661607">
    <property type="component" value="Unassembled WGS sequence"/>
</dbReference>
<feature type="domain" description="Tyr recombinase" evidence="6">
    <location>
        <begin position="141"/>
        <end position="343"/>
    </location>
</feature>
<dbReference type="Gene3D" id="1.10.150.130">
    <property type="match status" value="1"/>
</dbReference>
<protein>
    <submittedName>
        <fullName evidence="8">Site-specific recombinase XerD</fullName>
    </submittedName>
</protein>
<name>A0ABR9KC60_9ACTN</name>
<comment type="caution">
    <text evidence="8">The sequence shown here is derived from an EMBL/GenBank/DDBJ whole genome shotgun (WGS) entry which is preliminary data.</text>
</comment>
<keyword evidence="3" id="KW-0233">DNA recombination</keyword>